<dbReference type="AlphaFoldDB" id="A0A380GRK9"/>
<accession>A0A380GRK9</accession>
<dbReference type="GO" id="GO:0030420">
    <property type="term" value="P:establishment of competence for transformation"/>
    <property type="evidence" value="ECO:0007669"/>
    <property type="project" value="InterPro"/>
</dbReference>
<proteinExistence type="predicted"/>
<reference evidence="1 2" key="1">
    <citation type="submission" date="2018-06" db="EMBL/GenBank/DDBJ databases">
        <authorList>
            <consortium name="Pathogen Informatics"/>
            <person name="Doyle S."/>
        </authorList>
    </citation>
    <scope>NUCLEOTIDE SEQUENCE [LARGE SCALE GENOMIC DNA]</scope>
    <source>
        <strain evidence="1 2">NCTC13832</strain>
    </source>
</reference>
<dbReference type="OrthoDB" id="2417337at2"/>
<dbReference type="Pfam" id="PF06338">
    <property type="entry name" value="ComK"/>
    <property type="match status" value="1"/>
</dbReference>
<evidence type="ECO:0000313" key="1">
    <source>
        <dbReference type="EMBL" id="SUM57066.1"/>
    </source>
</evidence>
<name>A0A380GRK9_9STAP</name>
<dbReference type="EMBL" id="UHDT01000001">
    <property type="protein sequence ID" value="SUM57066.1"/>
    <property type="molecule type" value="Genomic_DNA"/>
</dbReference>
<dbReference type="InterPro" id="IPR010461">
    <property type="entry name" value="ComK"/>
</dbReference>
<evidence type="ECO:0000313" key="2">
    <source>
        <dbReference type="Proteomes" id="UP000254100"/>
    </source>
</evidence>
<sequence length="214" mass="24866">MSQQNEKQYAIDADVIAIKPISGPGGAYSRTELLYNNGKRKVRNMRPLRFIECACRHRHNTYPHIKAEVKALTGISSKPPFFIPESQSITFFSTHSDRVPENCWINVNYLEKIEPYKTGKSKVYLLGGHSFVVNVSEYTLLHQYQNGIHLAYTLLRQEINAGTLVKRYDQTQHDELVSLIRDFVAIFKEIRLALIYEKRQYRPKIAEDPPFKNY</sequence>
<organism evidence="1 2">
    <name type="scientific">Staphylococcus microti</name>
    <dbReference type="NCBI Taxonomy" id="569857"/>
    <lineage>
        <taxon>Bacteria</taxon>
        <taxon>Bacillati</taxon>
        <taxon>Bacillota</taxon>
        <taxon>Bacilli</taxon>
        <taxon>Bacillales</taxon>
        <taxon>Staphylococcaceae</taxon>
        <taxon>Staphylococcus</taxon>
    </lineage>
</organism>
<dbReference type="Proteomes" id="UP000254100">
    <property type="component" value="Unassembled WGS sequence"/>
</dbReference>
<dbReference type="RefSeq" id="WP_052502913.1">
    <property type="nucleotide sequence ID" value="NZ_JXWY01000107.1"/>
</dbReference>
<protein>
    <submittedName>
        <fullName evidence="1">Competence transcription factor ComK</fullName>
    </submittedName>
</protein>
<gene>
    <name evidence="1" type="primary">comK</name>
    <name evidence="1" type="ORF">NCTC13832_00734</name>
</gene>